<sequence>MNSRLFSAVSRRALLAMVATVSASAALLSQPATASIQPNFDAPAATQAGRFDPYTQGADRHADTYGYLSWKNDRFDPYSKGADRQADTYGYLSWKNDRFDPYSQGADRQADTYGYLSWNGDASYPNGGAASRA</sequence>
<dbReference type="RefSeq" id="WP_103519100.1">
    <property type="nucleotide sequence ID" value="NZ_CATWFT010000001.1"/>
</dbReference>
<comment type="caution">
    <text evidence="2">The sequence shown here is derived from an EMBL/GenBank/DDBJ whole genome shotgun (WGS) entry which is preliminary data.</text>
</comment>
<dbReference type="Proteomes" id="UP001189303">
    <property type="component" value="Unassembled WGS sequence"/>
</dbReference>
<keyword evidence="3" id="KW-1185">Reference proteome</keyword>
<gene>
    <name evidence="2" type="ORF">R38712_00810</name>
</gene>
<organism evidence="2 3">
    <name type="scientific">Ralstonia pickettii</name>
    <name type="common">Burkholderia pickettii</name>
    <dbReference type="NCBI Taxonomy" id="329"/>
    <lineage>
        <taxon>Bacteria</taxon>
        <taxon>Pseudomonadati</taxon>
        <taxon>Pseudomonadota</taxon>
        <taxon>Betaproteobacteria</taxon>
        <taxon>Burkholderiales</taxon>
        <taxon>Burkholderiaceae</taxon>
        <taxon>Ralstonia</taxon>
    </lineage>
</organism>
<keyword evidence="1" id="KW-0732">Signal</keyword>
<dbReference type="InterPro" id="IPR006311">
    <property type="entry name" value="TAT_signal"/>
</dbReference>
<name>A0ABM9IIW0_RALPI</name>
<evidence type="ECO:0000313" key="3">
    <source>
        <dbReference type="Proteomes" id="UP001189303"/>
    </source>
</evidence>
<evidence type="ECO:0000256" key="1">
    <source>
        <dbReference type="SAM" id="SignalP"/>
    </source>
</evidence>
<accession>A0ABM9IIW0</accession>
<feature type="signal peptide" evidence="1">
    <location>
        <begin position="1"/>
        <end position="34"/>
    </location>
</feature>
<protein>
    <submittedName>
        <fullName evidence="2">Uncharacterized protein</fullName>
    </submittedName>
</protein>
<evidence type="ECO:0000313" key="2">
    <source>
        <dbReference type="EMBL" id="CAJ0722273.1"/>
    </source>
</evidence>
<proteinExistence type="predicted"/>
<reference evidence="2 3" key="1">
    <citation type="submission" date="2023-07" db="EMBL/GenBank/DDBJ databases">
        <authorList>
            <person name="Peeters C."/>
        </authorList>
    </citation>
    <scope>NUCLEOTIDE SEQUENCE [LARGE SCALE GENOMIC DNA]</scope>
    <source>
        <strain evidence="2 3">R-38712</strain>
    </source>
</reference>
<dbReference type="PROSITE" id="PS51318">
    <property type="entry name" value="TAT"/>
    <property type="match status" value="1"/>
</dbReference>
<feature type="chain" id="PRO_5047316831" evidence="1">
    <location>
        <begin position="35"/>
        <end position="133"/>
    </location>
</feature>
<dbReference type="EMBL" id="CATWFT010000001">
    <property type="protein sequence ID" value="CAJ0722273.1"/>
    <property type="molecule type" value="Genomic_DNA"/>
</dbReference>